<dbReference type="InterPro" id="IPR011029">
    <property type="entry name" value="DEATH-like_dom_sf"/>
</dbReference>
<dbReference type="SUPFAM" id="SSF47986">
    <property type="entry name" value="DEATH domain"/>
    <property type="match status" value="1"/>
</dbReference>
<dbReference type="eggNOG" id="ENOG502S4A4">
    <property type="taxonomic scope" value="Eukaryota"/>
</dbReference>
<dbReference type="InterPro" id="IPR027417">
    <property type="entry name" value="P-loop_NTPase"/>
</dbReference>
<dbReference type="SUPFAM" id="SSF52540">
    <property type="entry name" value="P-loop containing nucleoside triphosphate hydrolases"/>
    <property type="match status" value="1"/>
</dbReference>
<dbReference type="PANTHER" id="PTHR45690">
    <property type="entry name" value="NACHT, LRR AND PYD DOMAINS-CONTAINING PROTEIN 12"/>
    <property type="match status" value="1"/>
</dbReference>
<dbReference type="InterPro" id="IPR050637">
    <property type="entry name" value="NLRP_innate_immun_reg"/>
</dbReference>
<evidence type="ECO:0000313" key="4">
    <source>
        <dbReference type="Proteomes" id="UP000010556"/>
    </source>
</evidence>
<evidence type="ECO:0000313" key="3">
    <source>
        <dbReference type="EMBL" id="ELK35837.1"/>
    </source>
</evidence>
<dbReference type="Gene3D" id="1.10.533.10">
    <property type="entry name" value="Death Domain, Fas"/>
    <property type="match status" value="1"/>
</dbReference>
<dbReference type="PROSITE" id="PS50824">
    <property type="entry name" value="DAPIN"/>
    <property type="match status" value="1"/>
</dbReference>
<dbReference type="Proteomes" id="UP000010556">
    <property type="component" value="Unassembled WGS sequence"/>
</dbReference>
<accession>L5MBY2</accession>
<dbReference type="PROSITE" id="PS50837">
    <property type="entry name" value="NACHT"/>
    <property type="match status" value="1"/>
</dbReference>
<reference evidence="4" key="1">
    <citation type="journal article" date="2013" name="Science">
        <title>Comparative analysis of bat genomes provides insight into the evolution of flight and immunity.</title>
        <authorList>
            <person name="Zhang G."/>
            <person name="Cowled C."/>
            <person name="Shi Z."/>
            <person name="Huang Z."/>
            <person name="Bishop-Lilly K.A."/>
            <person name="Fang X."/>
            <person name="Wynne J.W."/>
            <person name="Xiong Z."/>
            <person name="Baker M.L."/>
            <person name="Zhao W."/>
            <person name="Tachedjian M."/>
            <person name="Zhu Y."/>
            <person name="Zhou P."/>
            <person name="Jiang X."/>
            <person name="Ng J."/>
            <person name="Yang L."/>
            <person name="Wu L."/>
            <person name="Xiao J."/>
            <person name="Feng Y."/>
            <person name="Chen Y."/>
            <person name="Sun X."/>
            <person name="Zhang Y."/>
            <person name="Marsh G.A."/>
            <person name="Crameri G."/>
            <person name="Broder C.C."/>
            <person name="Frey K.G."/>
            <person name="Wang L.F."/>
            <person name="Wang J."/>
        </authorList>
    </citation>
    <scope>NUCLEOTIDE SEQUENCE [LARGE SCALE GENOMIC DNA]</scope>
</reference>
<dbReference type="Gene3D" id="3.40.50.300">
    <property type="entry name" value="P-loop containing nucleotide triphosphate hydrolases"/>
    <property type="match status" value="1"/>
</dbReference>
<dbReference type="InterPro" id="IPR007111">
    <property type="entry name" value="NACHT_NTPase"/>
</dbReference>
<feature type="domain" description="NACHT" evidence="2">
    <location>
        <begin position="217"/>
        <end position="275"/>
    </location>
</feature>
<protein>
    <submittedName>
        <fullName evidence="3">NACHT, LRR and PYD domains-containing protein 1</fullName>
    </submittedName>
</protein>
<dbReference type="AlphaFoldDB" id="L5MBY2"/>
<dbReference type="EMBL" id="KB102159">
    <property type="protein sequence ID" value="ELK35837.1"/>
    <property type="molecule type" value="Genomic_DNA"/>
</dbReference>
<sequence>MSVREWCSIGTKVSDRKRFQLRFRFQLSARDITSAAEQVDAAKMAEGVEQRLAWNLEFMSKEQLREFLLRLPDKDLCQHSPGATPAQPEEVCGMEVASCLVAQYGEQQAWDLALQTWEQMGMRQLCAIARKEAALQSGIKEKFHNKKRESSYPTESWRNEYLHQKFTQLLLLHRSQPRGYCFLLWRRRNHEVVDEQRHLMEIGDLFGPGLSNQGEPPTIVVHGLAGIGKSTLARQVRRAWEEGWLFRDRFKHVFYFNCRELAQSETMSLAELIPC</sequence>
<feature type="domain" description="Pyrin" evidence="1">
    <location>
        <begin position="44"/>
        <end position="135"/>
    </location>
</feature>
<dbReference type="SMART" id="SM01289">
    <property type="entry name" value="PYRIN"/>
    <property type="match status" value="1"/>
</dbReference>
<dbReference type="Pfam" id="PF02758">
    <property type="entry name" value="PYRIN"/>
    <property type="match status" value="1"/>
</dbReference>
<dbReference type="InterPro" id="IPR004020">
    <property type="entry name" value="DAPIN"/>
</dbReference>
<keyword evidence="4" id="KW-1185">Reference proteome</keyword>
<dbReference type="GO" id="GO:0050727">
    <property type="term" value="P:regulation of inflammatory response"/>
    <property type="evidence" value="ECO:0007669"/>
    <property type="project" value="TreeGrafter"/>
</dbReference>
<dbReference type="PANTHER" id="PTHR45690:SF15">
    <property type="entry name" value="NACHT, LRR AND PYD DOMAINS-CONTAINING PROTEIN 14"/>
    <property type="match status" value="1"/>
</dbReference>
<name>L5MBY2_MYODS</name>
<dbReference type="CDD" id="cd08320">
    <property type="entry name" value="Pyrin_NALPs"/>
    <property type="match status" value="1"/>
</dbReference>
<evidence type="ECO:0000259" key="1">
    <source>
        <dbReference type="PROSITE" id="PS50824"/>
    </source>
</evidence>
<proteinExistence type="predicted"/>
<dbReference type="Pfam" id="PF05729">
    <property type="entry name" value="NACHT"/>
    <property type="match status" value="1"/>
</dbReference>
<organism evidence="3 4">
    <name type="scientific">Myotis davidii</name>
    <name type="common">David's myotis</name>
    <dbReference type="NCBI Taxonomy" id="225400"/>
    <lineage>
        <taxon>Eukaryota</taxon>
        <taxon>Metazoa</taxon>
        <taxon>Chordata</taxon>
        <taxon>Craniata</taxon>
        <taxon>Vertebrata</taxon>
        <taxon>Euteleostomi</taxon>
        <taxon>Mammalia</taxon>
        <taxon>Eutheria</taxon>
        <taxon>Laurasiatheria</taxon>
        <taxon>Chiroptera</taxon>
        <taxon>Yangochiroptera</taxon>
        <taxon>Vespertilionidae</taxon>
        <taxon>Myotis</taxon>
    </lineage>
</organism>
<dbReference type="GO" id="GO:0005737">
    <property type="term" value="C:cytoplasm"/>
    <property type="evidence" value="ECO:0007669"/>
    <property type="project" value="TreeGrafter"/>
</dbReference>
<evidence type="ECO:0000259" key="2">
    <source>
        <dbReference type="PROSITE" id="PS50837"/>
    </source>
</evidence>
<gene>
    <name evidence="3" type="ORF">MDA_GLEAN10006158</name>
</gene>